<keyword evidence="2" id="KW-1185">Reference proteome</keyword>
<dbReference type="AlphaFoldDB" id="A0A5K7Z478"/>
<accession>A0A5K7Z478</accession>
<protein>
    <recommendedName>
        <fullName evidence="3">Phosphoglycerate mutase</fullName>
    </recommendedName>
</protein>
<organism evidence="1 2">
    <name type="scientific">Desulfosarcina widdelii</name>
    <dbReference type="NCBI Taxonomy" id="947919"/>
    <lineage>
        <taxon>Bacteria</taxon>
        <taxon>Pseudomonadati</taxon>
        <taxon>Thermodesulfobacteriota</taxon>
        <taxon>Desulfobacteria</taxon>
        <taxon>Desulfobacterales</taxon>
        <taxon>Desulfosarcinaceae</taxon>
        <taxon>Desulfosarcina</taxon>
    </lineage>
</organism>
<evidence type="ECO:0000313" key="2">
    <source>
        <dbReference type="Proteomes" id="UP000427769"/>
    </source>
</evidence>
<evidence type="ECO:0000313" key="1">
    <source>
        <dbReference type="EMBL" id="BBO75535.1"/>
    </source>
</evidence>
<name>A0A5K7Z478_9BACT</name>
<evidence type="ECO:0008006" key="3">
    <source>
        <dbReference type="Google" id="ProtNLM"/>
    </source>
</evidence>
<gene>
    <name evidence="1" type="ORF">DSCW_29520</name>
</gene>
<dbReference type="KEGG" id="dwd:DSCW_29520"/>
<proteinExistence type="predicted"/>
<dbReference type="Proteomes" id="UP000427769">
    <property type="component" value="Chromosome"/>
</dbReference>
<reference evidence="1 2" key="1">
    <citation type="submission" date="2019-11" db="EMBL/GenBank/DDBJ databases">
        <title>Comparative genomics of hydrocarbon-degrading Desulfosarcina strains.</title>
        <authorList>
            <person name="Watanabe M."/>
            <person name="Kojima H."/>
            <person name="Fukui M."/>
        </authorList>
    </citation>
    <scope>NUCLEOTIDE SEQUENCE [LARGE SCALE GENOMIC DNA]</scope>
    <source>
        <strain evidence="1 2">PP31</strain>
    </source>
</reference>
<dbReference type="EMBL" id="AP021875">
    <property type="protein sequence ID" value="BBO75535.1"/>
    <property type="molecule type" value="Genomic_DNA"/>
</dbReference>
<sequence>MHLGPVKQLPALNSFYERIQDREPNISALKDFISRQPVDGELIVMVTHFVSIAAMTGESVSSGMGVLLELKEDAPYSVVGKLTFEN</sequence>